<reference evidence="2" key="2">
    <citation type="submission" date="2018-05" db="EMBL/GenBank/DDBJ databases">
        <title>OmerRS3 (Oryza meridionalis Reference Sequence Version 3).</title>
        <authorList>
            <person name="Zhang J."/>
            <person name="Kudrna D."/>
            <person name="Lee S."/>
            <person name="Talag J."/>
            <person name="Welchert J."/>
            <person name="Wing R.A."/>
        </authorList>
    </citation>
    <scope>NUCLEOTIDE SEQUENCE [LARGE SCALE GENOMIC DNA]</scope>
    <source>
        <strain evidence="2">cv. OR44</strain>
    </source>
</reference>
<proteinExistence type="predicted"/>
<keyword evidence="3" id="KW-1185">Reference proteome</keyword>
<evidence type="ECO:0000256" key="1">
    <source>
        <dbReference type="SAM" id="MobiDB-lite"/>
    </source>
</evidence>
<dbReference type="EnsemblPlants" id="OMERI01G21390.1">
    <property type="protein sequence ID" value="OMERI01G21390.1"/>
    <property type="gene ID" value="OMERI01G21390"/>
</dbReference>
<dbReference type="Gramene" id="OMERI01G21390.1">
    <property type="protein sequence ID" value="OMERI01G21390.1"/>
    <property type="gene ID" value="OMERI01G21390"/>
</dbReference>
<name>A0A0E0C4V9_9ORYZ</name>
<feature type="region of interest" description="Disordered" evidence="1">
    <location>
        <begin position="114"/>
        <end position="147"/>
    </location>
</feature>
<evidence type="ECO:0000313" key="2">
    <source>
        <dbReference type="EnsemblPlants" id="OMERI01G21390.1"/>
    </source>
</evidence>
<reference evidence="2" key="1">
    <citation type="submission" date="2015-04" db="UniProtKB">
        <authorList>
            <consortium name="EnsemblPlants"/>
        </authorList>
    </citation>
    <scope>IDENTIFICATION</scope>
</reference>
<dbReference type="AlphaFoldDB" id="A0A0E0C4V9"/>
<accession>A0A0E0C4V9</accession>
<dbReference type="Proteomes" id="UP000008021">
    <property type="component" value="Chromosome 1"/>
</dbReference>
<organism evidence="2">
    <name type="scientific">Oryza meridionalis</name>
    <dbReference type="NCBI Taxonomy" id="40149"/>
    <lineage>
        <taxon>Eukaryota</taxon>
        <taxon>Viridiplantae</taxon>
        <taxon>Streptophyta</taxon>
        <taxon>Embryophyta</taxon>
        <taxon>Tracheophyta</taxon>
        <taxon>Spermatophyta</taxon>
        <taxon>Magnoliopsida</taxon>
        <taxon>Liliopsida</taxon>
        <taxon>Poales</taxon>
        <taxon>Poaceae</taxon>
        <taxon>BOP clade</taxon>
        <taxon>Oryzoideae</taxon>
        <taxon>Oryzeae</taxon>
        <taxon>Oryzinae</taxon>
        <taxon>Oryza</taxon>
    </lineage>
</organism>
<dbReference type="HOGENOM" id="CLU_1771008_0_0_1"/>
<evidence type="ECO:0000313" key="3">
    <source>
        <dbReference type="Proteomes" id="UP000008021"/>
    </source>
</evidence>
<protein>
    <submittedName>
        <fullName evidence="2">Uncharacterized protein</fullName>
    </submittedName>
</protein>
<sequence length="147" mass="15204">MTRPPTHPLPLLLRHEGLGGYRGGGDGIVVGGSMGATTAAAGEGEEKVGEPVAAKLQPHKGGNLAPHPAADDTFEGSENTVAWVVMGRASPQAGMAAVGCLSSLSRQHGWPPLPLSCRLRRSPPPPFPTRGRPFSRRRQAASPPLPG</sequence>